<keyword evidence="4" id="KW-0175">Coiled coil</keyword>
<evidence type="ECO:0000313" key="5">
    <source>
        <dbReference type="EMBL" id="EJW96148.1"/>
    </source>
</evidence>
<dbReference type="GO" id="GO:0009318">
    <property type="term" value="C:exodeoxyribonuclease VII complex"/>
    <property type="evidence" value="ECO:0007669"/>
    <property type="project" value="InterPro"/>
</dbReference>
<evidence type="ECO:0000256" key="1">
    <source>
        <dbReference type="ARBA" id="ARBA00022490"/>
    </source>
</evidence>
<keyword evidence="5" id="KW-0269">Exonuclease</keyword>
<comment type="caution">
    <text evidence="5">The sequence shown here is derived from an EMBL/GenBank/DDBJ whole genome shotgun (WGS) entry which is preliminary data.</text>
</comment>
<keyword evidence="2" id="KW-0540">Nuclease</keyword>
<evidence type="ECO:0000256" key="3">
    <source>
        <dbReference type="ARBA" id="ARBA00022801"/>
    </source>
</evidence>
<dbReference type="GO" id="GO:0008855">
    <property type="term" value="F:exodeoxyribonuclease VII activity"/>
    <property type="evidence" value="ECO:0007669"/>
    <property type="project" value="UniProtKB-EC"/>
</dbReference>
<dbReference type="NCBIfam" id="TIGR01280">
    <property type="entry name" value="xseB"/>
    <property type="match status" value="1"/>
</dbReference>
<dbReference type="SUPFAM" id="SSF116842">
    <property type="entry name" value="XseB-like"/>
    <property type="match status" value="1"/>
</dbReference>
<dbReference type="HAMAP" id="MF_00337">
    <property type="entry name" value="Exonuc_7_S"/>
    <property type="match status" value="1"/>
</dbReference>
<protein>
    <submittedName>
        <fullName evidence="5">Exonuclease VII, small subunit</fullName>
        <ecNumber evidence="5">3.1.11.6</ecNumber>
    </submittedName>
</protein>
<evidence type="ECO:0000256" key="4">
    <source>
        <dbReference type="SAM" id="Coils"/>
    </source>
</evidence>
<dbReference type="AlphaFoldDB" id="J9FNW2"/>
<dbReference type="EC" id="3.1.11.6" evidence="5"/>
<gene>
    <name evidence="5" type="ORF">EVA_15745</name>
</gene>
<proteinExistence type="inferred from homology"/>
<dbReference type="GO" id="GO:0006308">
    <property type="term" value="P:DNA catabolic process"/>
    <property type="evidence" value="ECO:0007669"/>
    <property type="project" value="InterPro"/>
</dbReference>
<dbReference type="Gene3D" id="1.10.287.1040">
    <property type="entry name" value="Exonuclease VII, small subunit"/>
    <property type="match status" value="1"/>
</dbReference>
<sequence>MNDMKKNMTYEEAMQRLESIVSGFEQNHVALDTLTEQLAEAQELLRFCNDKLQKAEADVKKLLDHEQE</sequence>
<reference evidence="5" key="1">
    <citation type="journal article" date="2012" name="PLoS ONE">
        <title>Gene sets for utilization of primary and secondary nutrition supplies in the distal gut of endangered iberian lynx.</title>
        <authorList>
            <person name="Alcaide M."/>
            <person name="Messina E."/>
            <person name="Richter M."/>
            <person name="Bargiela R."/>
            <person name="Peplies J."/>
            <person name="Huws S.A."/>
            <person name="Newbold C.J."/>
            <person name="Golyshin P.N."/>
            <person name="Simon M.A."/>
            <person name="Lopez G."/>
            <person name="Yakimov M.M."/>
            <person name="Ferrer M."/>
        </authorList>
    </citation>
    <scope>NUCLEOTIDE SEQUENCE</scope>
</reference>
<accession>J9FNW2</accession>
<name>J9FNW2_9ZZZZ</name>
<dbReference type="Pfam" id="PF02609">
    <property type="entry name" value="Exonuc_VII_S"/>
    <property type="match status" value="1"/>
</dbReference>
<dbReference type="EMBL" id="AMCI01005431">
    <property type="protein sequence ID" value="EJW96148.1"/>
    <property type="molecule type" value="Genomic_DNA"/>
</dbReference>
<dbReference type="InterPro" id="IPR003761">
    <property type="entry name" value="Exonuc_VII_S"/>
</dbReference>
<organism evidence="5">
    <name type="scientific">gut metagenome</name>
    <dbReference type="NCBI Taxonomy" id="749906"/>
    <lineage>
        <taxon>unclassified sequences</taxon>
        <taxon>metagenomes</taxon>
        <taxon>organismal metagenomes</taxon>
    </lineage>
</organism>
<evidence type="ECO:0000256" key="2">
    <source>
        <dbReference type="ARBA" id="ARBA00022722"/>
    </source>
</evidence>
<dbReference type="InterPro" id="IPR037004">
    <property type="entry name" value="Exonuc_VII_ssu_sf"/>
</dbReference>
<keyword evidence="1" id="KW-0963">Cytoplasm</keyword>
<keyword evidence="3 5" id="KW-0378">Hydrolase</keyword>
<feature type="coiled-coil region" evidence="4">
    <location>
        <begin position="31"/>
        <end position="65"/>
    </location>
</feature>